<dbReference type="PANTHER" id="PTHR13269">
    <property type="entry name" value="NUCLEOPORIN NDC1"/>
    <property type="match status" value="1"/>
</dbReference>
<keyword evidence="7" id="KW-0653">Protein transport</keyword>
<evidence type="ECO:0000256" key="9">
    <source>
        <dbReference type="ARBA" id="ARBA00023010"/>
    </source>
</evidence>
<gene>
    <name evidence="14" type="ORF">SETIT_6G009900v2</name>
</gene>
<evidence type="ECO:0000256" key="10">
    <source>
        <dbReference type="ARBA" id="ARBA00023132"/>
    </source>
</evidence>
<dbReference type="OrthoDB" id="67850at2759"/>
<comment type="similarity">
    <text evidence="3">Belongs to the NDC1 family.</text>
</comment>
<keyword evidence="8" id="KW-1133">Transmembrane helix</keyword>
<dbReference type="EnsemblPlants" id="KQL00228">
    <property type="protein sequence ID" value="KQL00228"/>
    <property type="gene ID" value="SETIT_014545mg"/>
</dbReference>
<organism evidence="14">
    <name type="scientific">Setaria italica</name>
    <name type="common">Foxtail millet</name>
    <name type="synonym">Panicum italicum</name>
    <dbReference type="NCBI Taxonomy" id="4555"/>
    <lineage>
        <taxon>Eukaryota</taxon>
        <taxon>Viridiplantae</taxon>
        <taxon>Streptophyta</taxon>
        <taxon>Embryophyta</taxon>
        <taxon>Tracheophyta</taxon>
        <taxon>Spermatophyta</taxon>
        <taxon>Magnoliopsida</taxon>
        <taxon>Liliopsida</taxon>
        <taxon>Poales</taxon>
        <taxon>Poaceae</taxon>
        <taxon>PACMAD clade</taxon>
        <taxon>Panicoideae</taxon>
        <taxon>Panicodae</taxon>
        <taxon>Paniceae</taxon>
        <taxon>Cenchrinae</taxon>
        <taxon>Setaria</taxon>
    </lineage>
</organism>
<reference evidence="14 16" key="1">
    <citation type="journal article" date="2012" name="Nat. Biotechnol.">
        <title>Reference genome sequence of the model plant Setaria.</title>
        <authorList>
            <person name="Bennetzen J.L."/>
            <person name="Schmutz J."/>
            <person name="Wang H."/>
            <person name="Percifield R."/>
            <person name="Hawkins J."/>
            <person name="Pontaroli A.C."/>
            <person name="Estep M."/>
            <person name="Feng L."/>
            <person name="Vaughn J.N."/>
            <person name="Grimwood J."/>
            <person name="Jenkins J."/>
            <person name="Barry K."/>
            <person name="Lindquist E."/>
            <person name="Hellsten U."/>
            <person name="Deshpande S."/>
            <person name="Wang X."/>
            <person name="Wu X."/>
            <person name="Mitros T."/>
            <person name="Triplett J."/>
            <person name="Yang X."/>
            <person name="Ye C.Y."/>
            <person name="Mauro-Herrera M."/>
            <person name="Wang L."/>
            <person name="Li P."/>
            <person name="Sharma M."/>
            <person name="Sharma R."/>
            <person name="Ronald P.C."/>
            <person name="Panaud O."/>
            <person name="Kellogg E.A."/>
            <person name="Brutnell T.P."/>
            <person name="Doust A.N."/>
            <person name="Tuskan G.A."/>
            <person name="Rokhsar D."/>
            <person name="Devos K.M."/>
        </authorList>
    </citation>
    <scope>NUCLEOTIDE SEQUENCE [LARGE SCALE GENOMIC DNA]</scope>
    <source>
        <strain evidence="16">cv. Yugu1</strain>
        <strain evidence="14">Yugu1</strain>
    </source>
</reference>
<evidence type="ECO:0000256" key="3">
    <source>
        <dbReference type="ARBA" id="ARBA00005760"/>
    </source>
</evidence>
<reference evidence="15" key="3">
    <citation type="submission" date="2018-08" db="UniProtKB">
        <authorList>
            <consortium name="EnsemblPlants"/>
        </authorList>
    </citation>
    <scope>IDENTIFICATION</scope>
    <source>
        <strain evidence="15">Yugu1</strain>
    </source>
</reference>
<evidence type="ECO:0000256" key="7">
    <source>
        <dbReference type="ARBA" id="ARBA00022927"/>
    </source>
</evidence>
<feature type="signal peptide" evidence="13">
    <location>
        <begin position="1"/>
        <end position="19"/>
    </location>
</feature>
<evidence type="ECO:0000256" key="13">
    <source>
        <dbReference type="SAM" id="SignalP"/>
    </source>
</evidence>
<dbReference type="GO" id="GO:0051028">
    <property type="term" value="P:mRNA transport"/>
    <property type="evidence" value="ECO:0007669"/>
    <property type="project" value="UniProtKB-KW"/>
</dbReference>
<keyword evidence="10" id="KW-0906">Nuclear pore complex</keyword>
<dbReference type="AlphaFoldDB" id="K3YJX6"/>
<dbReference type="EMBL" id="CM003533">
    <property type="protein sequence ID" value="RCV29393.1"/>
    <property type="molecule type" value="Genomic_DNA"/>
</dbReference>
<keyword evidence="12" id="KW-0539">Nucleus</keyword>
<evidence type="ECO:0000256" key="5">
    <source>
        <dbReference type="ARBA" id="ARBA00022692"/>
    </source>
</evidence>
<keyword evidence="4" id="KW-0813">Transport</keyword>
<evidence type="ECO:0000256" key="12">
    <source>
        <dbReference type="ARBA" id="ARBA00023242"/>
    </source>
</evidence>
<keyword evidence="11" id="KW-0472">Membrane</keyword>
<dbReference type="GO" id="GO:0031965">
    <property type="term" value="C:nuclear membrane"/>
    <property type="evidence" value="ECO:0007669"/>
    <property type="project" value="UniProtKB-SubCell"/>
</dbReference>
<keyword evidence="5" id="KW-0812">Transmembrane</keyword>
<dbReference type="GO" id="GO:0005643">
    <property type="term" value="C:nuclear pore"/>
    <property type="evidence" value="ECO:0007669"/>
    <property type="project" value="UniProtKB-SubCell"/>
</dbReference>
<evidence type="ECO:0000256" key="6">
    <source>
        <dbReference type="ARBA" id="ARBA00022816"/>
    </source>
</evidence>
<evidence type="ECO:0000256" key="2">
    <source>
        <dbReference type="ARBA" id="ARBA00004567"/>
    </source>
</evidence>
<proteinExistence type="inferred from homology"/>
<evidence type="ECO:0000313" key="15">
    <source>
        <dbReference type="EnsemblPlants" id="KQL00228"/>
    </source>
</evidence>
<dbReference type="PANTHER" id="PTHR13269:SF6">
    <property type="entry name" value="NUCLEOPORIN NDC1"/>
    <property type="match status" value="1"/>
</dbReference>
<evidence type="ECO:0000313" key="14">
    <source>
        <dbReference type="EMBL" id="RCV29393.1"/>
    </source>
</evidence>
<keyword evidence="13" id="KW-0732">Signal</keyword>
<dbReference type="InterPro" id="IPR019049">
    <property type="entry name" value="Nucleoporin_prot_Ndc1/Nup"/>
</dbReference>
<dbReference type="eggNOG" id="ENOG502QPP3">
    <property type="taxonomic scope" value="Eukaryota"/>
</dbReference>
<evidence type="ECO:0000313" key="16">
    <source>
        <dbReference type="Proteomes" id="UP000004995"/>
    </source>
</evidence>
<accession>K3YJX6</accession>
<keyword evidence="9" id="KW-0811">Translocation</keyword>
<dbReference type="GO" id="GO:0015031">
    <property type="term" value="P:protein transport"/>
    <property type="evidence" value="ECO:0007669"/>
    <property type="project" value="UniProtKB-KW"/>
</dbReference>
<dbReference type="EMBL" id="AGNK02003485">
    <property type="status" value="NOT_ANNOTATED_CDS"/>
    <property type="molecule type" value="Genomic_DNA"/>
</dbReference>
<dbReference type="STRING" id="4555.K3YJX6"/>
<feature type="chain" id="PRO_5010126862" evidence="13">
    <location>
        <begin position="20"/>
        <end position="169"/>
    </location>
</feature>
<name>K3YJX6_SETIT</name>
<dbReference type="HOGENOM" id="CLU_1581212_0_0_1"/>
<sequence length="169" mass="18951">MAFFTVIAVVSFCLEISHHFVQVARTRRCGFAPPWSTAAAETEPTEFILETLEQSDQRSLIQYLAYQDLCESGETYKRIVTACLKPLEEFTSNIAEALEGYKPELSQQSNLFSAFDDSQIVPAFIDDLRANAKPASSLEKNWIGEGKKPSSEAVLVQKKLSLFLEYRSA</sequence>
<keyword evidence="16" id="KW-1185">Reference proteome</keyword>
<evidence type="ECO:0000256" key="8">
    <source>
        <dbReference type="ARBA" id="ARBA00022989"/>
    </source>
</evidence>
<dbReference type="Gramene" id="KQL00228">
    <property type="protein sequence ID" value="KQL00228"/>
    <property type="gene ID" value="SETIT_014545mg"/>
</dbReference>
<evidence type="ECO:0000256" key="1">
    <source>
        <dbReference type="ARBA" id="ARBA00004232"/>
    </source>
</evidence>
<dbReference type="Proteomes" id="UP000004995">
    <property type="component" value="Unassembled WGS sequence"/>
</dbReference>
<protein>
    <submittedName>
        <fullName evidence="14 15">Uncharacterized protein</fullName>
    </submittedName>
</protein>
<evidence type="ECO:0000256" key="11">
    <source>
        <dbReference type="ARBA" id="ARBA00023136"/>
    </source>
</evidence>
<evidence type="ECO:0000256" key="4">
    <source>
        <dbReference type="ARBA" id="ARBA00022448"/>
    </source>
</evidence>
<keyword evidence="6" id="KW-0509">mRNA transport</keyword>
<comment type="subcellular location">
    <subcellularLocation>
        <location evidence="1">Nucleus membrane</location>
        <topology evidence="1">Multi-pass membrane protein</topology>
    </subcellularLocation>
    <subcellularLocation>
        <location evidence="2">Nucleus</location>
        <location evidence="2">Nuclear pore complex</location>
    </subcellularLocation>
</comment>
<reference evidence="14" key="2">
    <citation type="submission" date="2015-07" db="EMBL/GenBank/DDBJ databases">
        <authorList>
            <person name="Noorani M."/>
        </authorList>
    </citation>
    <scope>NUCLEOTIDE SEQUENCE</scope>
    <source>
        <strain evidence="14">Yugu1</strain>
    </source>
</reference>